<dbReference type="Proteomes" id="UP000294901">
    <property type="component" value="Unassembled WGS sequence"/>
</dbReference>
<dbReference type="InterPro" id="IPR050627">
    <property type="entry name" value="Nitroreductase/BluB"/>
</dbReference>
<dbReference type="RefSeq" id="WP_239080623.1">
    <property type="nucleotide sequence ID" value="NZ_BOMD01000101.1"/>
</dbReference>
<reference evidence="1 2" key="1">
    <citation type="submission" date="2019-03" db="EMBL/GenBank/DDBJ databases">
        <title>Sequencing the genomes of 1000 actinobacteria strains.</title>
        <authorList>
            <person name="Klenk H.-P."/>
        </authorList>
    </citation>
    <scope>NUCLEOTIDE SEQUENCE [LARGE SCALE GENOMIC DNA]</scope>
    <source>
        <strain evidence="1 2">DSM 43805</strain>
    </source>
</reference>
<dbReference type="AlphaFoldDB" id="A0A4R6JKB5"/>
<dbReference type="GO" id="GO:0016491">
    <property type="term" value="F:oxidoreductase activity"/>
    <property type="evidence" value="ECO:0007669"/>
    <property type="project" value="InterPro"/>
</dbReference>
<protein>
    <submittedName>
        <fullName evidence="1">Nitroreductase family protein</fullName>
    </submittedName>
</protein>
<keyword evidence="2" id="KW-1185">Reference proteome</keyword>
<evidence type="ECO:0000313" key="1">
    <source>
        <dbReference type="EMBL" id="TDO36693.1"/>
    </source>
</evidence>
<gene>
    <name evidence="1" type="ORF">C8E87_0274</name>
</gene>
<name>A0A4R6JKB5_9ACTN</name>
<dbReference type="EMBL" id="SNWR01000001">
    <property type="protein sequence ID" value="TDO36693.1"/>
    <property type="molecule type" value="Genomic_DNA"/>
</dbReference>
<dbReference type="NCBIfam" id="NF047509">
    <property type="entry name" value="Rv3131_FMN_oxido"/>
    <property type="match status" value="1"/>
</dbReference>
<accession>A0A4R6JKB5</accession>
<comment type="caution">
    <text evidence="1">The sequence shown here is derived from an EMBL/GenBank/DDBJ whole genome shotgun (WGS) entry which is preliminary data.</text>
</comment>
<evidence type="ECO:0000313" key="2">
    <source>
        <dbReference type="Proteomes" id="UP000294901"/>
    </source>
</evidence>
<sequence>MTTMTAAPVTREILTDCVRTATAAPSLHNSQPWLFRIRGSRIEMYADPTRRLDVVDPDGREQFISVGAAVFTLRLAIRRAGFGCDLDLLPDPARPDLVARVAAMRPLPVSAGVEALAAAVPYRHTNRWPFATTPVPDDVLGRLQDAARREGTMLAATRPPGRDAVLRLARSADHQLYERPGYRAELAAWAAPEGRSDGIPRWALGAGDALNILPMRTFAEPARPRDRFEPSPIILVLATAGDTRAHWIRAGQALQRVLLTATWYDLATMPLSQPVEVPSVRRLLIDPGSGLSAQMVLRIGYGRTIGRTPRRPMTEVLLPNVRRAARRTSGPPTHDGILR</sequence>
<dbReference type="Gene3D" id="3.40.109.10">
    <property type="entry name" value="NADH Oxidase"/>
    <property type="match status" value="1"/>
</dbReference>
<organism evidence="1 2">
    <name type="scientific">Paractinoplanes brasiliensis</name>
    <dbReference type="NCBI Taxonomy" id="52695"/>
    <lineage>
        <taxon>Bacteria</taxon>
        <taxon>Bacillati</taxon>
        <taxon>Actinomycetota</taxon>
        <taxon>Actinomycetes</taxon>
        <taxon>Micromonosporales</taxon>
        <taxon>Micromonosporaceae</taxon>
        <taxon>Paractinoplanes</taxon>
    </lineage>
</organism>
<dbReference type="SUPFAM" id="SSF55469">
    <property type="entry name" value="FMN-dependent nitroreductase-like"/>
    <property type="match status" value="2"/>
</dbReference>
<dbReference type="InterPro" id="IPR000415">
    <property type="entry name" value="Nitroreductase-like"/>
</dbReference>
<proteinExistence type="predicted"/>
<dbReference type="PANTHER" id="PTHR23026:SF123">
    <property type="entry name" value="NAD(P)H NITROREDUCTASE RV3131-RELATED"/>
    <property type="match status" value="1"/>
</dbReference>
<dbReference type="PANTHER" id="PTHR23026">
    <property type="entry name" value="NADPH NITROREDUCTASE"/>
    <property type="match status" value="1"/>
</dbReference>